<sequence>MNAKELRDGNLVQKGNEIFEADFITIKMAHNYEPIPLTEDWLLKFGFEILYPIGKDAGNRESVHPVFPFKLLRSIHNSWRLEPCNFSDELRDRNGFGFCLHDISYVHQLQNLYFALTGKELTTTT</sequence>
<dbReference type="EMBL" id="LR797431">
    <property type="protein sequence ID" value="CAB4215484.1"/>
    <property type="molecule type" value="Genomic_DNA"/>
</dbReference>
<gene>
    <name evidence="1" type="ORF">UFOVP1483_17</name>
</gene>
<protein>
    <submittedName>
        <fullName evidence="1">Uncharacterized protein</fullName>
    </submittedName>
</protein>
<proteinExistence type="predicted"/>
<name>A0A6J5SM98_9CAUD</name>
<organism evidence="1">
    <name type="scientific">uncultured Caudovirales phage</name>
    <dbReference type="NCBI Taxonomy" id="2100421"/>
    <lineage>
        <taxon>Viruses</taxon>
        <taxon>Duplodnaviria</taxon>
        <taxon>Heunggongvirae</taxon>
        <taxon>Uroviricota</taxon>
        <taxon>Caudoviricetes</taxon>
        <taxon>Peduoviridae</taxon>
        <taxon>Maltschvirus</taxon>
        <taxon>Maltschvirus maltsch</taxon>
    </lineage>
</organism>
<accession>A0A6J5SM98</accession>
<evidence type="ECO:0000313" key="1">
    <source>
        <dbReference type="EMBL" id="CAB4215484.1"/>
    </source>
</evidence>
<reference evidence="1" key="1">
    <citation type="submission" date="2020-05" db="EMBL/GenBank/DDBJ databases">
        <authorList>
            <person name="Chiriac C."/>
            <person name="Salcher M."/>
            <person name="Ghai R."/>
            <person name="Kavagutti S V."/>
        </authorList>
    </citation>
    <scope>NUCLEOTIDE SEQUENCE</scope>
</reference>